<gene>
    <name evidence="1" type="ORF">POM88_047547</name>
</gene>
<comment type="caution">
    <text evidence="1">The sequence shown here is derived from an EMBL/GenBank/DDBJ whole genome shotgun (WGS) entry which is preliminary data.</text>
</comment>
<sequence>MTTRRWAWKQPSFEESVIAHWSSSMAPKMYQGSSDSPKRRDLESCFFKLVATDYVIALVNAERKLKVENHPNIPPLGVQQILDYIPFYNTYYKACRREDDGYTGQVVDDYEYIRDFGIHTTSGYPFQQRTGYHGAIAEDHDIMLANGSATKYGVREFERITIGGFDGLRSSDFLNLETYVGLIVKRLKKQPLTVGIYVSEHFSRFKGDEIFEDIPTTSKFGYAVMLFGFGH</sequence>
<evidence type="ECO:0000313" key="1">
    <source>
        <dbReference type="EMBL" id="KAK1354291.1"/>
    </source>
</evidence>
<evidence type="ECO:0000313" key="2">
    <source>
        <dbReference type="Proteomes" id="UP001237642"/>
    </source>
</evidence>
<reference evidence="1" key="1">
    <citation type="submission" date="2023-02" db="EMBL/GenBank/DDBJ databases">
        <title>Genome of toxic invasive species Heracleum sosnowskyi carries increased number of genes despite the absence of recent whole-genome duplications.</title>
        <authorList>
            <person name="Schelkunov M."/>
            <person name="Shtratnikova V."/>
            <person name="Makarenko M."/>
            <person name="Klepikova A."/>
            <person name="Omelchenko D."/>
            <person name="Novikova G."/>
            <person name="Obukhova E."/>
            <person name="Bogdanov V."/>
            <person name="Penin A."/>
            <person name="Logacheva M."/>
        </authorList>
    </citation>
    <scope>NUCLEOTIDE SEQUENCE</scope>
    <source>
        <strain evidence="1">Hsosn_3</strain>
        <tissue evidence="1">Leaf</tissue>
    </source>
</reference>
<name>A0AAD8GTH3_9APIA</name>
<organism evidence="1 2">
    <name type="scientific">Heracleum sosnowskyi</name>
    <dbReference type="NCBI Taxonomy" id="360622"/>
    <lineage>
        <taxon>Eukaryota</taxon>
        <taxon>Viridiplantae</taxon>
        <taxon>Streptophyta</taxon>
        <taxon>Embryophyta</taxon>
        <taxon>Tracheophyta</taxon>
        <taxon>Spermatophyta</taxon>
        <taxon>Magnoliopsida</taxon>
        <taxon>eudicotyledons</taxon>
        <taxon>Gunneridae</taxon>
        <taxon>Pentapetalae</taxon>
        <taxon>asterids</taxon>
        <taxon>campanulids</taxon>
        <taxon>Apiales</taxon>
        <taxon>Apiaceae</taxon>
        <taxon>Apioideae</taxon>
        <taxon>apioid superclade</taxon>
        <taxon>Tordylieae</taxon>
        <taxon>Tordyliinae</taxon>
        <taxon>Heracleum</taxon>
    </lineage>
</organism>
<dbReference type="Proteomes" id="UP001237642">
    <property type="component" value="Unassembled WGS sequence"/>
</dbReference>
<dbReference type="AlphaFoldDB" id="A0AAD8GTH3"/>
<dbReference type="Gene3D" id="3.90.70.10">
    <property type="entry name" value="Cysteine proteinases"/>
    <property type="match status" value="1"/>
</dbReference>
<protein>
    <submittedName>
        <fullName evidence="1">Uncharacterized protein</fullName>
    </submittedName>
</protein>
<reference evidence="1" key="2">
    <citation type="submission" date="2023-05" db="EMBL/GenBank/DDBJ databases">
        <authorList>
            <person name="Schelkunov M.I."/>
        </authorList>
    </citation>
    <scope>NUCLEOTIDE SEQUENCE</scope>
    <source>
        <strain evidence="1">Hsosn_3</strain>
        <tissue evidence="1">Leaf</tissue>
    </source>
</reference>
<accession>A0AAD8GTH3</accession>
<proteinExistence type="predicted"/>
<keyword evidence="2" id="KW-1185">Reference proteome</keyword>
<dbReference type="EMBL" id="JAUIZM010000011">
    <property type="protein sequence ID" value="KAK1354291.1"/>
    <property type="molecule type" value="Genomic_DNA"/>
</dbReference>
<dbReference type="InterPro" id="IPR038765">
    <property type="entry name" value="Papain-like_cys_pep_sf"/>
</dbReference>
<dbReference type="SUPFAM" id="SSF54001">
    <property type="entry name" value="Cysteine proteinases"/>
    <property type="match status" value="1"/>
</dbReference>